<evidence type="ECO:0000313" key="4">
    <source>
        <dbReference type="Proteomes" id="UP000030764"/>
    </source>
</evidence>
<evidence type="ECO:0000256" key="1">
    <source>
        <dbReference type="SAM" id="Phobius"/>
    </source>
</evidence>
<dbReference type="Proteomes" id="UP000030758">
    <property type="component" value="Unassembled WGS sequence"/>
</dbReference>
<name>A0A085NQA0_9BILA</name>
<keyword evidence="4" id="KW-1185">Reference proteome</keyword>
<evidence type="ECO:0000313" key="2">
    <source>
        <dbReference type="EMBL" id="KFD53852.1"/>
    </source>
</evidence>
<dbReference type="EMBL" id="KL363213">
    <property type="protein sequence ID" value="KFD53852.1"/>
    <property type="molecule type" value="Genomic_DNA"/>
</dbReference>
<dbReference type="AlphaFoldDB" id="A0A085NQA0"/>
<feature type="transmembrane region" description="Helical" evidence="1">
    <location>
        <begin position="72"/>
        <end position="102"/>
    </location>
</feature>
<sequence length="122" mass="13643">MEVVHRVANGVCSISRVCRPSRKLATIEETELKVLLNVEYVSPPDEEDSELSDNLSRIVLTKKFHLPPTEKIQGICLPLLGIAVIILCVSVGFLIGWLVAIFETRKIIAVVRRINRKAIVIK</sequence>
<proteinExistence type="predicted"/>
<keyword evidence="1" id="KW-1133">Transmembrane helix</keyword>
<reference evidence="3 4" key="1">
    <citation type="journal article" date="2014" name="Nat. Genet.">
        <title>Genome and transcriptome of the porcine whipworm Trichuris suis.</title>
        <authorList>
            <person name="Jex A.R."/>
            <person name="Nejsum P."/>
            <person name="Schwarz E.M."/>
            <person name="Hu L."/>
            <person name="Young N.D."/>
            <person name="Hall R.S."/>
            <person name="Korhonen P.K."/>
            <person name="Liao S."/>
            <person name="Thamsborg S."/>
            <person name="Xia J."/>
            <person name="Xu P."/>
            <person name="Wang S."/>
            <person name="Scheerlinck J.P."/>
            <person name="Hofmann A."/>
            <person name="Sternberg P.W."/>
            <person name="Wang J."/>
            <person name="Gasser R.B."/>
        </authorList>
    </citation>
    <scope>NUCLEOTIDE SEQUENCE [LARGE SCALE GENOMIC DNA]</scope>
    <source>
        <strain evidence="3">DCEP-RM93F</strain>
        <strain evidence="2">DCEP-RM93M</strain>
    </source>
</reference>
<accession>A0A085NQA0</accession>
<keyword evidence="1" id="KW-0472">Membrane</keyword>
<protein>
    <submittedName>
        <fullName evidence="3">Uncharacterized protein</fullName>
    </submittedName>
</protein>
<dbReference type="Proteomes" id="UP000030764">
    <property type="component" value="Unassembled WGS sequence"/>
</dbReference>
<dbReference type="EMBL" id="KL367481">
    <property type="protein sequence ID" value="KFD71646.1"/>
    <property type="molecule type" value="Genomic_DNA"/>
</dbReference>
<gene>
    <name evidence="2" type="ORF">M513_05358</name>
    <name evidence="3" type="ORF">M514_05358</name>
</gene>
<evidence type="ECO:0000313" key="3">
    <source>
        <dbReference type="EMBL" id="KFD71646.1"/>
    </source>
</evidence>
<keyword evidence="1" id="KW-0812">Transmembrane</keyword>
<organism evidence="3">
    <name type="scientific">Trichuris suis</name>
    <name type="common">pig whipworm</name>
    <dbReference type="NCBI Taxonomy" id="68888"/>
    <lineage>
        <taxon>Eukaryota</taxon>
        <taxon>Metazoa</taxon>
        <taxon>Ecdysozoa</taxon>
        <taxon>Nematoda</taxon>
        <taxon>Enoplea</taxon>
        <taxon>Dorylaimia</taxon>
        <taxon>Trichinellida</taxon>
        <taxon>Trichuridae</taxon>
        <taxon>Trichuris</taxon>
    </lineage>
</organism>